<evidence type="ECO:0000313" key="3">
    <source>
        <dbReference type="Proteomes" id="UP000008237"/>
    </source>
</evidence>
<evidence type="ECO:0000256" key="1">
    <source>
        <dbReference type="SAM" id="MobiDB-lite"/>
    </source>
</evidence>
<feature type="non-terminal residue" evidence="2">
    <location>
        <position position="1"/>
    </location>
</feature>
<keyword evidence="3" id="KW-1185">Reference proteome</keyword>
<name>E2BDI3_HARSA</name>
<reference evidence="2 3" key="1">
    <citation type="journal article" date="2010" name="Science">
        <title>Genomic comparison of the ants Camponotus floridanus and Harpegnathos saltator.</title>
        <authorList>
            <person name="Bonasio R."/>
            <person name="Zhang G."/>
            <person name="Ye C."/>
            <person name="Mutti N.S."/>
            <person name="Fang X."/>
            <person name="Qin N."/>
            <person name="Donahue G."/>
            <person name="Yang P."/>
            <person name="Li Q."/>
            <person name="Li C."/>
            <person name="Zhang P."/>
            <person name="Huang Z."/>
            <person name="Berger S.L."/>
            <person name="Reinberg D."/>
            <person name="Wang J."/>
            <person name="Liebig J."/>
        </authorList>
    </citation>
    <scope>NUCLEOTIDE SEQUENCE [LARGE SCALE GENOMIC DNA]</scope>
    <source>
        <strain evidence="2 3">R22 G/1</strain>
    </source>
</reference>
<feature type="non-terminal residue" evidence="2">
    <location>
        <position position="84"/>
    </location>
</feature>
<feature type="compositionally biased region" description="Basic and acidic residues" evidence="1">
    <location>
        <begin position="74"/>
        <end position="84"/>
    </location>
</feature>
<sequence length="84" mass="9286">VAASILEASILGFSVRSKNLKGTYVKLVRDASAAITAGTSTLEKRMAMGQGGEEMDLLGELREENRQLRTSQEQLKKELEEMRD</sequence>
<proteinExistence type="predicted"/>
<feature type="region of interest" description="Disordered" evidence="1">
    <location>
        <begin position="62"/>
        <end position="84"/>
    </location>
</feature>
<dbReference type="AlphaFoldDB" id="E2BDI3"/>
<gene>
    <name evidence="2" type="ORF">EAI_08549</name>
</gene>
<dbReference type="EMBL" id="GL447638">
    <property type="protein sequence ID" value="EFN86247.1"/>
    <property type="molecule type" value="Genomic_DNA"/>
</dbReference>
<organism evidence="3">
    <name type="scientific">Harpegnathos saltator</name>
    <name type="common">Jerdon's jumping ant</name>
    <dbReference type="NCBI Taxonomy" id="610380"/>
    <lineage>
        <taxon>Eukaryota</taxon>
        <taxon>Metazoa</taxon>
        <taxon>Ecdysozoa</taxon>
        <taxon>Arthropoda</taxon>
        <taxon>Hexapoda</taxon>
        <taxon>Insecta</taxon>
        <taxon>Pterygota</taxon>
        <taxon>Neoptera</taxon>
        <taxon>Endopterygota</taxon>
        <taxon>Hymenoptera</taxon>
        <taxon>Apocrita</taxon>
        <taxon>Aculeata</taxon>
        <taxon>Formicoidea</taxon>
        <taxon>Formicidae</taxon>
        <taxon>Ponerinae</taxon>
        <taxon>Ponerini</taxon>
        <taxon>Harpegnathos</taxon>
    </lineage>
</organism>
<protein>
    <submittedName>
        <fullName evidence="2">Uncharacterized protein</fullName>
    </submittedName>
</protein>
<evidence type="ECO:0000313" key="2">
    <source>
        <dbReference type="EMBL" id="EFN86247.1"/>
    </source>
</evidence>
<dbReference type="Proteomes" id="UP000008237">
    <property type="component" value="Unassembled WGS sequence"/>
</dbReference>
<dbReference type="InParanoid" id="E2BDI3"/>
<accession>E2BDI3</accession>